<sequence length="277" mass="32073">MASTVIFSCQIPQQTICSKIASSIKPGYMPFKRSSQKNTKIQQYQIGFRRQTRRCKFPVPSASDSEDITLNQLSAASLIKQFFACINEKKLKELDEYISDDCCFEDCSFVSPLQGKKEIMHFYQLLTTGMGHNVKFNIEHVCEDDEFTAGVNWHMEWKTRQIPFTRGCSFYECSQEGDRLVIKKARVVVESPIKPGGMVLVLLKNVTGMFDDFPKFADWFLKSPHVIVQFFMKIYSRLYAPIINPLLSGYIRIWNFVARLFALALNILLHIHKKYFQ</sequence>
<dbReference type="Gene3D" id="3.10.450.50">
    <property type="match status" value="1"/>
</dbReference>
<dbReference type="InterPro" id="IPR037401">
    <property type="entry name" value="SnoaL-like"/>
</dbReference>
<evidence type="ECO:0000313" key="2">
    <source>
        <dbReference type="EMBL" id="KDP25395.1"/>
    </source>
</evidence>
<organism evidence="2 3">
    <name type="scientific">Jatropha curcas</name>
    <name type="common">Barbados nut</name>
    <dbReference type="NCBI Taxonomy" id="180498"/>
    <lineage>
        <taxon>Eukaryota</taxon>
        <taxon>Viridiplantae</taxon>
        <taxon>Streptophyta</taxon>
        <taxon>Embryophyta</taxon>
        <taxon>Tracheophyta</taxon>
        <taxon>Spermatophyta</taxon>
        <taxon>Magnoliopsida</taxon>
        <taxon>eudicotyledons</taxon>
        <taxon>Gunneridae</taxon>
        <taxon>Pentapetalae</taxon>
        <taxon>rosids</taxon>
        <taxon>fabids</taxon>
        <taxon>Malpighiales</taxon>
        <taxon>Euphorbiaceae</taxon>
        <taxon>Crotonoideae</taxon>
        <taxon>Jatropheae</taxon>
        <taxon>Jatropha</taxon>
    </lineage>
</organism>
<proteinExistence type="predicted"/>
<feature type="domain" description="SnoaL-like" evidence="1">
    <location>
        <begin position="80"/>
        <end position="175"/>
    </location>
</feature>
<dbReference type="SUPFAM" id="SSF54427">
    <property type="entry name" value="NTF2-like"/>
    <property type="match status" value="1"/>
</dbReference>
<dbReference type="PANTHER" id="PTHR33698:SF1">
    <property type="entry name" value="NUCLEAR TRANSPORT FACTOR 2 (NTF2) FAMILY PROTEIN"/>
    <property type="match status" value="1"/>
</dbReference>
<reference evidence="2 3" key="1">
    <citation type="journal article" date="2014" name="PLoS ONE">
        <title>Global Analysis of Gene Expression Profiles in Physic Nut (Jatropha curcas L.) Seedlings Exposed to Salt Stress.</title>
        <authorList>
            <person name="Zhang L."/>
            <person name="Zhang C."/>
            <person name="Wu P."/>
            <person name="Chen Y."/>
            <person name="Li M."/>
            <person name="Jiang H."/>
            <person name="Wu G."/>
        </authorList>
    </citation>
    <scope>NUCLEOTIDE SEQUENCE [LARGE SCALE GENOMIC DNA]</scope>
    <source>
        <strain evidence="3">cv. GZQX0401</strain>
        <tissue evidence="2">Young leaves</tissue>
    </source>
</reference>
<dbReference type="OrthoDB" id="1886670at2759"/>
<protein>
    <recommendedName>
        <fullName evidence="1">SnoaL-like domain-containing protein</fullName>
    </recommendedName>
</protein>
<dbReference type="Pfam" id="PF12680">
    <property type="entry name" value="SnoaL_2"/>
    <property type="match status" value="1"/>
</dbReference>
<dbReference type="InterPro" id="IPR032710">
    <property type="entry name" value="NTF2-like_dom_sf"/>
</dbReference>
<dbReference type="AlphaFoldDB" id="A0A067JZF9"/>
<gene>
    <name evidence="2" type="ORF">JCGZ_20551</name>
</gene>
<evidence type="ECO:0000259" key="1">
    <source>
        <dbReference type="Pfam" id="PF12680"/>
    </source>
</evidence>
<dbReference type="EMBL" id="KK914993">
    <property type="protein sequence ID" value="KDP25395.1"/>
    <property type="molecule type" value="Genomic_DNA"/>
</dbReference>
<keyword evidence="3" id="KW-1185">Reference proteome</keyword>
<dbReference type="PANTHER" id="PTHR33698">
    <property type="entry name" value="NUCLEAR TRANSPORT FACTOR 2 (NTF2)-LIKE PROTEIN"/>
    <property type="match status" value="1"/>
</dbReference>
<name>A0A067JZF9_JATCU</name>
<evidence type="ECO:0000313" key="3">
    <source>
        <dbReference type="Proteomes" id="UP000027138"/>
    </source>
</evidence>
<dbReference type="Proteomes" id="UP000027138">
    <property type="component" value="Unassembled WGS sequence"/>
</dbReference>
<accession>A0A067JZF9</accession>